<proteinExistence type="predicted"/>
<dbReference type="PANTHER" id="PTHR32009:SF39">
    <property type="entry name" value="TIR DOMAIN-CONTAINING PROTEIN"/>
    <property type="match status" value="1"/>
</dbReference>
<sequence>MTTNNPPSTGASAALLLILLLDLSGAICPANGDRRRPRYDVFLSHRGPDGRHKFADHLDSALRRKRIKVFRDDRDLPRGEKVTEAISRAIDESVFSLLVLTPGFASSEYCLDELVQIMQSREKGRHRTFPIFKGVSPDDDVADPSSSGLYKADLDRHKLRYSYERVASWIHALDSISHIAGWEITDQM</sequence>
<evidence type="ECO:0000256" key="2">
    <source>
        <dbReference type="ARBA" id="ARBA00022801"/>
    </source>
</evidence>
<reference evidence="7 8" key="1">
    <citation type="submission" date="2024-04" db="EMBL/GenBank/DDBJ databases">
        <authorList>
            <person name="Fracassetti M."/>
        </authorList>
    </citation>
    <scope>NUCLEOTIDE SEQUENCE [LARGE SCALE GENOMIC DNA]</scope>
</reference>
<comment type="catalytic activity">
    <reaction evidence="4">
        <text>NAD(+) + H2O = ADP-D-ribose + nicotinamide + H(+)</text>
        <dbReference type="Rhea" id="RHEA:16301"/>
        <dbReference type="ChEBI" id="CHEBI:15377"/>
        <dbReference type="ChEBI" id="CHEBI:15378"/>
        <dbReference type="ChEBI" id="CHEBI:17154"/>
        <dbReference type="ChEBI" id="CHEBI:57540"/>
        <dbReference type="ChEBI" id="CHEBI:57967"/>
        <dbReference type="EC" id="3.2.2.6"/>
    </reaction>
    <physiologicalReaction direction="left-to-right" evidence="4">
        <dbReference type="Rhea" id="RHEA:16302"/>
    </physiologicalReaction>
</comment>
<dbReference type="GO" id="GO:0061809">
    <property type="term" value="F:NAD+ nucleosidase activity, cyclic ADP-ribose generating"/>
    <property type="evidence" value="ECO:0007669"/>
    <property type="project" value="UniProtKB-EC"/>
</dbReference>
<dbReference type="EMBL" id="OZ034821">
    <property type="protein sequence ID" value="CAL1409070.1"/>
    <property type="molecule type" value="Genomic_DNA"/>
</dbReference>
<evidence type="ECO:0000256" key="4">
    <source>
        <dbReference type="ARBA" id="ARBA00047304"/>
    </source>
</evidence>
<dbReference type="PROSITE" id="PS50104">
    <property type="entry name" value="TIR"/>
    <property type="match status" value="1"/>
</dbReference>
<dbReference type="SUPFAM" id="SSF52200">
    <property type="entry name" value="Toll/Interleukin receptor TIR domain"/>
    <property type="match status" value="1"/>
</dbReference>
<evidence type="ECO:0000256" key="5">
    <source>
        <dbReference type="SAM" id="SignalP"/>
    </source>
</evidence>
<keyword evidence="2" id="KW-0378">Hydrolase</keyword>
<name>A0AAV2GHY8_9ROSI</name>
<dbReference type="InterPro" id="IPR035897">
    <property type="entry name" value="Toll_tir_struct_dom_sf"/>
</dbReference>
<protein>
    <recommendedName>
        <fullName evidence="1">ADP-ribosyl cyclase/cyclic ADP-ribose hydrolase</fullName>
        <ecNumber evidence="1">3.2.2.6</ecNumber>
    </recommendedName>
</protein>
<dbReference type="SMART" id="SM00255">
    <property type="entry name" value="TIR"/>
    <property type="match status" value="1"/>
</dbReference>
<keyword evidence="3" id="KW-0520">NAD</keyword>
<keyword evidence="8" id="KW-1185">Reference proteome</keyword>
<dbReference type="EC" id="3.2.2.6" evidence="1"/>
<dbReference type="Pfam" id="PF01582">
    <property type="entry name" value="TIR"/>
    <property type="match status" value="1"/>
</dbReference>
<dbReference type="Gene3D" id="3.40.50.10140">
    <property type="entry name" value="Toll/interleukin-1 receptor homology (TIR) domain"/>
    <property type="match status" value="1"/>
</dbReference>
<feature type="chain" id="PRO_5043718672" description="ADP-ribosyl cyclase/cyclic ADP-ribose hydrolase" evidence="5">
    <location>
        <begin position="27"/>
        <end position="188"/>
    </location>
</feature>
<dbReference type="GO" id="GO:0007165">
    <property type="term" value="P:signal transduction"/>
    <property type="evidence" value="ECO:0007669"/>
    <property type="project" value="InterPro"/>
</dbReference>
<evidence type="ECO:0000256" key="1">
    <source>
        <dbReference type="ARBA" id="ARBA00011982"/>
    </source>
</evidence>
<keyword evidence="5" id="KW-0732">Signal</keyword>
<organism evidence="7 8">
    <name type="scientific">Linum trigynum</name>
    <dbReference type="NCBI Taxonomy" id="586398"/>
    <lineage>
        <taxon>Eukaryota</taxon>
        <taxon>Viridiplantae</taxon>
        <taxon>Streptophyta</taxon>
        <taxon>Embryophyta</taxon>
        <taxon>Tracheophyta</taxon>
        <taxon>Spermatophyta</taxon>
        <taxon>Magnoliopsida</taxon>
        <taxon>eudicotyledons</taxon>
        <taxon>Gunneridae</taxon>
        <taxon>Pentapetalae</taxon>
        <taxon>rosids</taxon>
        <taxon>fabids</taxon>
        <taxon>Malpighiales</taxon>
        <taxon>Linaceae</taxon>
        <taxon>Linum</taxon>
    </lineage>
</organism>
<evidence type="ECO:0000313" key="8">
    <source>
        <dbReference type="Proteomes" id="UP001497516"/>
    </source>
</evidence>
<gene>
    <name evidence="7" type="ORF">LTRI10_LOCUS48603</name>
</gene>
<accession>A0AAV2GHY8</accession>
<feature type="signal peptide" evidence="5">
    <location>
        <begin position="1"/>
        <end position="26"/>
    </location>
</feature>
<evidence type="ECO:0000313" key="7">
    <source>
        <dbReference type="EMBL" id="CAL1409070.1"/>
    </source>
</evidence>
<feature type="domain" description="TIR" evidence="6">
    <location>
        <begin position="37"/>
        <end position="188"/>
    </location>
</feature>
<evidence type="ECO:0000259" key="6">
    <source>
        <dbReference type="PROSITE" id="PS50104"/>
    </source>
</evidence>
<dbReference type="InterPro" id="IPR000157">
    <property type="entry name" value="TIR_dom"/>
</dbReference>
<dbReference type="Proteomes" id="UP001497516">
    <property type="component" value="Chromosome 8"/>
</dbReference>
<dbReference type="AlphaFoldDB" id="A0AAV2GHY8"/>
<dbReference type="PANTHER" id="PTHR32009">
    <property type="entry name" value="TMV RESISTANCE PROTEIN N-LIKE"/>
    <property type="match status" value="1"/>
</dbReference>
<evidence type="ECO:0000256" key="3">
    <source>
        <dbReference type="ARBA" id="ARBA00023027"/>
    </source>
</evidence>